<name>X1GLU6_9ZZZZ</name>
<comment type="caution">
    <text evidence="1">The sequence shown here is derived from an EMBL/GenBank/DDBJ whole genome shotgun (WGS) entry which is preliminary data.</text>
</comment>
<gene>
    <name evidence="1" type="ORF">S03H2_38694</name>
</gene>
<protein>
    <submittedName>
        <fullName evidence="1">Uncharacterized protein</fullName>
    </submittedName>
</protein>
<sequence length="276" mass="32342">MAVREAFTPDIARKFGQYEDFPPEFEQWAAKKGLTKEWAERYWASHWALPSVSQGFDMLHRGIITEDELKMLLRALDVMPFWRDRLIQTSYRLLTRVDVRRMYRVGVLTEREVYEAYLHAGYDEKNAERMALFTVKQTLSTQAKFSSTDVVRAFTQFIIDRSEANGLLKELGISSTDAVYILNLAEHKREWEITELKIAAIKNKYKKYEFDENKARGELLKLDLPSNQVDALMDKWWFEPKEVEPPTWTTAQTIKFAKTGLITHGRARQELKTIGY</sequence>
<proteinExistence type="predicted"/>
<evidence type="ECO:0000313" key="1">
    <source>
        <dbReference type="EMBL" id="GAH58162.1"/>
    </source>
</evidence>
<dbReference type="AlphaFoldDB" id="X1GLU6"/>
<organism evidence="1">
    <name type="scientific">marine sediment metagenome</name>
    <dbReference type="NCBI Taxonomy" id="412755"/>
    <lineage>
        <taxon>unclassified sequences</taxon>
        <taxon>metagenomes</taxon>
        <taxon>ecological metagenomes</taxon>
    </lineage>
</organism>
<dbReference type="EMBL" id="BARU01023868">
    <property type="protein sequence ID" value="GAH58162.1"/>
    <property type="molecule type" value="Genomic_DNA"/>
</dbReference>
<accession>X1GLU6</accession>
<feature type="non-terminal residue" evidence="1">
    <location>
        <position position="276"/>
    </location>
</feature>
<reference evidence="1" key="1">
    <citation type="journal article" date="2014" name="Front. Microbiol.">
        <title>High frequency of phylogenetically diverse reductive dehalogenase-homologous genes in deep subseafloor sedimentary metagenomes.</title>
        <authorList>
            <person name="Kawai M."/>
            <person name="Futagami T."/>
            <person name="Toyoda A."/>
            <person name="Takaki Y."/>
            <person name="Nishi S."/>
            <person name="Hori S."/>
            <person name="Arai W."/>
            <person name="Tsubouchi T."/>
            <person name="Morono Y."/>
            <person name="Uchiyama I."/>
            <person name="Ito T."/>
            <person name="Fujiyama A."/>
            <person name="Inagaki F."/>
            <person name="Takami H."/>
        </authorList>
    </citation>
    <scope>NUCLEOTIDE SEQUENCE</scope>
    <source>
        <strain evidence="1">Expedition CK06-06</strain>
    </source>
</reference>